<feature type="transmembrane region" description="Helical" evidence="5">
    <location>
        <begin position="7"/>
        <end position="27"/>
    </location>
</feature>
<dbReference type="GO" id="GO:0005886">
    <property type="term" value="C:plasma membrane"/>
    <property type="evidence" value="ECO:0007669"/>
    <property type="project" value="TreeGrafter"/>
</dbReference>
<name>A0A1L7X4V8_9HELO</name>
<dbReference type="InterPro" id="IPR008253">
    <property type="entry name" value="Marvel"/>
</dbReference>
<evidence type="ECO:0000256" key="1">
    <source>
        <dbReference type="ARBA" id="ARBA00004141"/>
    </source>
</evidence>
<gene>
    <name evidence="7" type="ORF">PAC_09960</name>
</gene>
<evidence type="ECO:0000256" key="4">
    <source>
        <dbReference type="ARBA" id="ARBA00023136"/>
    </source>
</evidence>
<sequence length="180" mass="19420">MIAVSEFLTLLQALFAIIVLIISIVLIHGYGPGHDPSLINYGAFCGAGGLLFAAIGVGALFFEAIQGIVILALDGIASFFLLAGGLAFAIKVKVGDCGDSSDFGYLSEHINIFAPNPDKYLDDYVNNQKKFVREYTDDTISRCRMVQANTALIWFMFGCFVVTLVLSFTNKTTKRGGAMV</sequence>
<dbReference type="GO" id="GO:0072659">
    <property type="term" value="P:protein localization to plasma membrane"/>
    <property type="evidence" value="ECO:0007669"/>
    <property type="project" value="TreeGrafter"/>
</dbReference>
<evidence type="ECO:0000313" key="8">
    <source>
        <dbReference type="Proteomes" id="UP000184330"/>
    </source>
</evidence>
<evidence type="ECO:0000313" key="7">
    <source>
        <dbReference type="EMBL" id="CZR60065.1"/>
    </source>
</evidence>
<evidence type="ECO:0000256" key="2">
    <source>
        <dbReference type="ARBA" id="ARBA00022692"/>
    </source>
</evidence>
<feature type="transmembrane region" description="Helical" evidence="5">
    <location>
        <begin position="39"/>
        <end position="62"/>
    </location>
</feature>
<dbReference type="Proteomes" id="UP000184330">
    <property type="component" value="Unassembled WGS sequence"/>
</dbReference>
<reference evidence="7 8" key="1">
    <citation type="submission" date="2016-03" db="EMBL/GenBank/DDBJ databases">
        <authorList>
            <person name="Ploux O."/>
        </authorList>
    </citation>
    <scope>NUCLEOTIDE SEQUENCE [LARGE SCALE GENOMIC DNA]</scope>
    <source>
        <strain evidence="7 8">UAMH 11012</strain>
    </source>
</reference>
<dbReference type="OrthoDB" id="2017497at2759"/>
<feature type="domain" description="MARVEL" evidence="6">
    <location>
        <begin position="7"/>
        <end position="166"/>
    </location>
</feature>
<dbReference type="GO" id="GO:0032126">
    <property type="term" value="C:eisosome"/>
    <property type="evidence" value="ECO:0007669"/>
    <property type="project" value="TreeGrafter"/>
</dbReference>
<comment type="subcellular location">
    <subcellularLocation>
        <location evidence="1">Membrane</location>
        <topology evidence="1">Multi-pass membrane protein</topology>
    </subcellularLocation>
</comment>
<dbReference type="AlphaFoldDB" id="A0A1L7X4V8"/>
<dbReference type="PANTHER" id="PTHR28165">
    <property type="entry name" value="NON-CLASSICAL EXPORT PROTEIN 2-RELATED"/>
    <property type="match status" value="1"/>
</dbReference>
<keyword evidence="2 5" id="KW-0812">Transmembrane</keyword>
<dbReference type="InterPro" id="IPR052649">
    <property type="entry name" value="NCE102-like"/>
</dbReference>
<evidence type="ECO:0000256" key="5">
    <source>
        <dbReference type="SAM" id="Phobius"/>
    </source>
</evidence>
<keyword evidence="3 5" id="KW-1133">Transmembrane helix</keyword>
<dbReference type="PANTHER" id="PTHR28165:SF1">
    <property type="entry name" value="NON-CLASSICAL EXPORT PROTEIN 2-RELATED"/>
    <property type="match status" value="1"/>
</dbReference>
<feature type="transmembrane region" description="Helical" evidence="5">
    <location>
        <begin position="69"/>
        <end position="90"/>
    </location>
</feature>
<feature type="transmembrane region" description="Helical" evidence="5">
    <location>
        <begin position="151"/>
        <end position="169"/>
    </location>
</feature>
<accession>A0A1L7X4V8</accession>
<dbReference type="EMBL" id="FJOG01000015">
    <property type="protein sequence ID" value="CZR60065.1"/>
    <property type="molecule type" value="Genomic_DNA"/>
</dbReference>
<keyword evidence="8" id="KW-1185">Reference proteome</keyword>
<keyword evidence="4 5" id="KW-0472">Membrane</keyword>
<dbReference type="STRING" id="576137.A0A1L7X4V8"/>
<protein>
    <submittedName>
        <fullName evidence="7">Related to NCE102 protein</fullName>
    </submittedName>
</protein>
<dbReference type="GO" id="GO:0070941">
    <property type="term" value="P:eisosome assembly"/>
    <property type="evidence" value="ECO:0007669"/>
    <property type="project" value="TreeGrafter"/>
</dbReference>
<organism evidence="7 8">
    <name type="scientific">Phialocephala subalpina</name>
    <dbReference type="NCBI Taxonomy" id="576137"/>
    <lineage>
        <taxon>Eukaryota</taxon>
        <taxon>Fungi</taxon>
        <taxon>Dikarya</taxon>
        <taxon>Ascomycota</taxon>
        <taxon>Pezizomycotina</taxon>
        <taxon>Leotiomycetes</taxon>
        <taxon>Helotiales</taxon>
        <taxon>Mollisiaceae</taxon>
        <taxon>Phialocephala</taxon>
        <taxon>Phialocephala fortinii species complex</taxon>
    </lineage>
</organism>
<proteinExistence type="predicted"/>
<evidence type="ECO:0000256" key="3">
    <source>
        <dbReference type="ARBA" id="ARBA00022989"/>
    </source>
</evidence>
<evidence type="ECO:0000259" key="6">
    <source>
        <dbReference type="Pfam" id="PF01284"/>
    </source>
</evidence>
<dbReference type="Pfam" id="PF01284">
    <property type="entry name" value="MARVEL"/>
    <property type="match status" value="1"/>
</dbReference>